<sequence length="265" mass="30907">HITAVSIVNQVIEEEPWFPKEDLRPLIYNAIASIKNLHEESIRNSMRFRLSLMTLSKGCVAFEILIWRDRTKRRPLRRLNETKLNLEIQKPVKYLVASQKLYGGMEGSTPLRIRDVCNEFVMSYNNIMYDEVTIEFSHGSWIESEEILEIVWRNPAFGEKFAKSQSEGTYVTDIIVPVVKASLKKLPIKSFAFVSTAERQSIASKDRREKTGKRPDIMFMKEENDWVKLWREMNDGMYWVHKGCKPKKDEFGIQVAGQKLHLYSG</sequence>
<accession>A0A9N9D1S5</accession>
<organism evidence="1 2">
    <name type="scientific">Paraglomus occultum</name>
    <dbReference type="NCBI Taxonomy" id="144539"/>
    <lineage>
        <taxon>Eukaryota</taxon>
        <taxon>Fungi</taxon>
        <taxon>Fungi incertae sedis</taxon>
        <taxon>Mucoromycota</taxon>
        <taxon>Glomeromycotina</taxon>
        <taxon>Glomeromycetes</taxon>
        <taxon>Paraglomerales</taxon>
        <taxon>Paraglomeraceae</taxon>
        <taxon>Paraglomus</taxon>
    </lineage>
</organism>
<evidence type="ECO:0000313" key="1">
    <source>
        <dbReference type="EMBL" id="CAG8620090.1"/>
    </source>
</evidence>
<proteinExistence type="predicted"/>
<dbReference type="AlphaFoldDB" id="A0A9N9D1S5"/>
<dbReference type="Proteomes" id="UP000789572">
    <property type="component" value="Unassembled WGS sequence"/>
</dbReference>
<feature type="non-terminal residue" evidence="1">
    <location>
        <position position="265"/>
    </location>
</feature>
<dbReference type="EMBL" id="CAJVPJ010002388">
    <property type="protein sequence ID" value="CAG8620090.1"/>
    <property type="molecule type" value="Genomic_DNA"/>
</dbReference>
<reference evidence="1" key="1">
    <citation type="submission" date="2021-06" db="EMBL/GenBank/DDBJ databases">
        <authorList>
            <person name="Kallberg Y."/>
            <person name="Tangrot J."/>
            <person name="Rosling A."/>
        </authorList>
    </citation>
    <scope>NUCLEOTIDE SEQUENCE</scope>
    <source>
        <strain evidence="1">IA702</strain>
    </source>
</reference>
<comment type="caution">
    <text evidence="1">The sequence shown here is derived from an EMBL/GenBank/DDBJ whole genome shotgun (WGS) entry which is preliminary data.</text>
</comment>
<name>A0A9N9D1S5_9GLOM</name>
<dbReference type="OrthoDB" id="2442738at2759"/>
<evidence type="ECO:0000313" key="2">
    <source>
        <dbReference type="Proteomes" id="UP000789572"/>
    </source>
</evidence>
<gene>
    <name evidence="1" type="ORF">POCULU_LOCUS8374</name>
</gene>
<keyword evidence="2" id="KW-1185">Reference proteome</keyword>
<protein>
    <submittedName>
        <fullName evidence="1">5681_t:CDS:1</fullName>
    </submittedName>
</protein>